<dbReference type="InterPro" id="IPR007445">
    <property type="entry name" value="PilO"/>
</dbReference>
<gene>
    <name evidence="2" type="ORF">A2W14_00945</name>
</gene>
<dbReference type="GO" id="GO:0043683">
    <property type="term" value="P:type IV pilus assembly"/>
    <property type="evidence" value="ECO:0007669"/>
    <property type="project" value="InterPro"/>
</dbReference>
<dbReference type="GO" id="GO:0043107">
    <property type="term" value="P:type IV pilus-dependent motility"/>
    <property type="evidence" value="ECO:0007669"/>
    <property type="project" value="InterPro"/>
</dbReference>
<evidence type="ECO:0008006" key="4">
    <source>
        <dbReference type="Google" id="ProtNLM"/>
    </source>
</evidence>
<protein>
    <recommendedName>
        <fullName evidence="4">Pilus assembly protein PilO</fullName>
    </recommendedName>
</protein>
<comment type="caution">
    <text evidence="2">The sequence shown here is derived from an EMBL/GenBank/DDBJ whole genome shotgun (WGS) entry which is preliminary data.</text>
</comment>
<evidence type="ECO:0000313" key="2">
    <source>
        <dbReference type="EMBL" id="OGG02279.1"/>
    </source>
</evidence>
<evidence type="ECO:0000256" key="1">
    <source>
        <dbReference type="SAM" id="Phobius"/>
    </source>
</evidence>
<evidence type="ECO:0000313" key="3">
    <source>
        <dbReference type="Proteomes" id="UP000176665"/>
    </source>
</evidence>
<name>A0A1F5YQ14_9BACT</name>
<keyword evidence="1" id="KW-0812">Transmembrane</keyword>
<accession>A0A1F5YQ14</accession>
<sequence>MKIEQIKNNLIHKTRKRLAPVVKSPKAASYFTISLSLFSLSFFGLFAIRPTLITAVSLLKEVNDLRNLSQDFENKISNIISAQSEYEKIRNSITLLDKALPENSDFPKFARSMERMSIKNEITLNQLQIDSAPVSLSKNAGNLNNFNFIMIAVGQYEKINAFLDDVVNNIRIINISSLDFSPEGGTESGIMRMSIKGKVYYEP</sequence>
<dbReference type="STRING" id="1798371.A2W14_00945"/>
<keyword evidence="1" id="KW-0472">Membrane</keyword>
<keyword evidence="1" id="KW-1133">Transmembrane helix</keyword>
<dbReference type="Gene3D" id="3.30.70.60">
    <property type="match status" value="1"/>
</dbReference>
<dbReference type="InterPro" id="IPR014717">
    <property type="entry name" value="Transl_elong_EF1B/ribsomal_bS6"/>
</dbReference>
<feature type="transmembrane region" description="Helical" evidence="1">
    <location>
        <begin position="27"/>
        <end position="48"/>
    </location>
</feature>
<reference evidence="2 3" key="1">
    <citation type="journal article" date="2016" name="Nat. Commun.">
        <title>Thousands of microbial genomes shed light on interconnected biogeochemical processes in an aquifer system.</title>
        <authorList>
            <person name="Anantharaman K."/>
            <person name="Brown C.T."/>
            <person name="Hug L.A."/>
            <person name="Sharon I."/>
            <person name="Castelle C.J."/>
            <person name="Probst A.J."/>
            <person name="Thomas B.C."/>
            <person name="Singh A."/>
            <person name="Wilkins M.J."/>
            <person name="Karaoz U."/>
            <person name="Brodie E.L."/>
            <person name="Williams K.H."/>
            <person name="Hubbard S.S."/>
            <person name="Banfield J.F."/>
        </authorList>
    </citation>
    <scope>NUCLEOTIDE SEQUENCE [LARGE SCALE GENOMIC DNA]</scope>
</reference>
<organism evidence="2 3">
    <name type="scientific">Candidatus Gottesmanbacteria bacterium RBG_16_37_8</name>
    <dbReference type="NCBI Taxonomy" id="1798371"/>
    <lineage>
        <taxon>Bacteria</taxon>
        <taxon>Candidatus Gottesmaniibacteriota</taxon>
    </lineage>
</organism>
<proteinExistence type="predicted"/>
<dbReference type="Proteomes" id="UP000176665">
    <property type="component" value="Unassembled WGS sequence"/>
</dbReference>
<dbReference type="Pfam" id="PF04350">
    <property type="entry name" value="PilO"/>
    <property type="match status" value="1"/>
</dbReference>
<dbReference type="AlphaFoldDB" id="A0A1F5YQ14"/>
<dbReference type="EMBL" id="MFJA01000067">
    <property type="protein sequence ID" value="OGG02279.1"/>
    <property type="molecule type" value="Genomic_DNA"/>
</dbReference>